<protein>
    <submittedName>
        <fullName evidence="2">Uncharacterized protein</fullName>
    </submittedName>
</protein>
<gene>
    <name evidence="2" type="ORF">TELCIR_10109</name>
</gene>
<sequence>MYAERPWTTCENEAKFSAAKPTTPVFSTYQDQTAFQEQVNAYHLFPPSTLRKPVPQKTSVSGPPIESSYLIDIPSYTAKYYMGNGPATGNILDKELDNNDVYPQAHRYQVSPMMIEQSHQAPKCLAKNIFVATPDGDPVSPLTPLQEAVTPKMNSTEAEIVLAESTTPRGSPQPQHSPTDVKYISPMESKYLGMPNDLYNAYSTVPQMFPETIVSNVKQNPNEIQTVFASPVQADQQPLEKVNEGASQNKG</sequence>
<proteinExistence type="predicted"/>
<evidence type="ECO:0000256" key="1">
    <source>
        <dbReference type="SAM" id="MobiDB-lite"/>
    </source>
</evidence>
<dbReference type="EMBL" id="KZ347252">
    <property type="protein sequence ID" value="PIO68116.1"/>
    <property type="molecule type" value="Genomic_DNA"/>
</dbReference>
<reference evidence="2 3" key="1">
    <citation type="submission" date="2015-09" db="EMBL/GenBank/DDBJ databases">
        <title>Draft genome of the parasitic nematode Teladorsagia circumcincta isolate WARC Sus (inbred).</title>
        <authorList>
            <person name="Mitreva M."/>
        </authorList>
    </citation>
    <scope>NUCLEOTIDE SEQUENCE [LARGE SCALE GENOMIC DNA]</scope>
    <source>
        <strain evidence="2 3">S</strain>
    </source>
</reference>
<dbReference type="Proteomes" id="UP000230423">
    <property type="component" value="Unassembled WGS sequence"/>
</dbReference>
<evidence type="ECO:0000313" key="3">
    <source>
        <dbReference type="Proteomes" id="UP000230423"/>
    </source>
</evidence>
<organism evidence="2 3">
    <name type="scientific">Teladorsagia circumcincta</name>
    <name type="common">Brown stomach worm</name>
    <name type="synonym">Ostertagia circumcincta</name>
    <dbReference type="NCBI Taxonomy" id="45464"/>
    <lineage>
        <taxon>Eukaryota</taxon>
        <taxon>Metazoa</taxon>
        <taxon>Ecdysozoa</taxon>
        <taxon>Nematoda</taxon>
        <taxon>Chromadorea</taxon>
        <taxon>Rhabditida</taxon>
        <taxon>Rhabditina</taxon>
        <taxon>Rhabditomorpha</taxon>
        <taxon>Strongyloidea</taxon>
        <taxon>Trichostrongylidae</taxon>
        <taxon>Teladorsagia</taxon>
    </lineage>
</organism>
<feature type="region of interest" description="Disordered" evidence="1">
    <location>
        <begin position="230"/>
        <end position="251"/>
    </location>
</feature>
<keyword evidence="3" id="KW-1185">Reference proteome</keyword>
<accession>A0A2G9UD01</accession>
<name>A0A2G9UD01_TELCI</name>
<evidence type="ECO:0000313" key="2">
    <source>
        <dbReference type="EMBL" id="PIO68116.1"/>
    </source>
</evidence>
<dbReference type="AlphaFoldDB" id="A0A2G9UD01"/>